<comment type="caution">
    <text evidence="1">The sequence shown here is derived from an EMBL/GenBank/DDBJ whole genome shotgun (WGS) entry which is preliminary data.</text>
</comment>
<gene>
    <name evidence="1" type="ORF">IAA22_01025</name>
</gene>
<evidence type="ECO:0008006" key="3">
    <source>
        <dbReference type="Google" id="ProtNLM"/>
    </source>
</evidence>
<sequence>MAFSVVAALVAWLPDAIGVPAYGTVPDPRPMSFVDVSRTGGDASIGIDNPVIAIRCWASSAYEAETLALKVRDAMLLRAVEIPQVRGVTVNSGPYDSTESSRQPSQQVVFNLTTEL</sequence>
<accession>A0A9D2DIM7</accession>
<dbReference type="AlphaFoldDB" id="A0A9D2DIM7"/>
<evidence type="ECO:0000313" key="2">
    <source>
        <dbReference type="Proteomes" id="UP000824029"/>
    </source>
</evidence>
<proteinExistence type="predicted"/>
<protein>
    <recommendedName>
        <fullName evidence="3">DUF3168 domain-containing protein</fullName>
    </recommendedName>
</protein>
<reference evidence="1" key="2">
    <citation type="submission" date="2021-04" db="EMBL/GenBank/DDBJ databases">
        <authorList>
            <person name="Gilroy R."/>
        </authorList>
    </citation>
    <scope>NUCLEOTIDE SEQUENCE</scope>
    <source>
        <strain evidence="1">ChiHecolR3B27-1887</strain>
    </source>
</reference>
<dbReference type="EMBL" id="DXBZ01000028">
    <property type="protein sequence ID" value="HIZ17688.1"/>
    <property type="molecule type" value="Genomic_DNA"/>
</dbReference>
<name>A0A9D2DIM7_9ACTN</name>
<reference evidence="1" key="1">
    <citation type="journal article" date="2021" name="PeerJ">
        <title>Extensive microbial diversity within the chicken gut microbiome revealed by metagenomics and culture.</title>
        <authorList>
            <person name="Gilroy R."/>
            <person name="Ravi A."/>
            <person name="Getino M."/>
            <person name="Pursley I."/>
            <person name="Horton D.L."/>
            <person name="Alikhan N.F."/>
            <person name="Baker D."/>
            <person name="Gharbi K."/>
            <person name="Hall N."/>
            <person name="Watson M."/>
            <person name="Adriaenssens E.M."/>
            <person name="Foster-Nyarko E."/>
            <person name="Jarju S."/>
            <person name="Secka A."/>
            <person name="Antonio M."/>
            <person name="Oren A."/>
            <person name="Chaudhuri R.R."/>
            <person name="La Ragione R."/>
            <person name="Hildebrand F."/>
            <person name="Pallen M.J."/>
        </authorList>
    </citation>
    <scope>NUCLEOTIDE SEQUENCE</scope>
    <source>
        <strain evidence="1">ChiHecolR3B27-1887</strain>
    </source>
</reference>
<organism evidence="1 2">
    <name type="scientific">Candidatus Olsenella stercoravium</name>
    <dbReference type="NCBI Taxonomy" id="2838713"/>
    <lineage>
        <taxon>Bacteria</taxon>
        <taxon>Bacillati</taxon>
        <taxon>Actinomycetota</taxon>
        <taxon>Coriobacteriia</taxon>
        <taxon>Coriobacteriales</taxon>
        <taxon>Atopobiaceae</taxon>
        <taxon>Olsenella</taxon>
    </lineage>
</organism>
<evidence type="ECO:0000313" key="1">
    <source>
        <dbReference type="EMBL" id="HIZ17688.1"/>
    </source>
</evidence>
<dbReference type="Proteomes" id="UP000824029">
    <property type="component" value="Unassembled WGS sequence"/>
</dbReference>